<dbReference type="AlphaFoldDB" id="A0AAN5HZL0"/>
<evidence type="ECO:0000256" key="4">
    <source>
        <dbReference type="SAM" id="MobiDB-lite"/>
    </source>
</evidence>
<dbReference type="GO" id="GO:0003700">
    <property type="term" value="F:DNA-binding transcription factor activity"/>
    <property type="evidence" value="ECO:0007669"/>
    <property type="project" value="TreeGrafter"/>
</dbReference>
<evidence type="ECO:0000256" key="2">
    <source>
        <dbReference type="ARBA" id="ARBA00023163"/>
    </source>
</evidence>
<sequence length="172" mass="20162">MLSWRPEGREKPSLRAPLRTNCPRTFPTGSPPSSMPLWRDRQLRGTPEYFEFYCKLYGSYTSYLSPDTVKEFFSDCPDRTNVLEAERTMRECLQENCSKKKTQLRRLQPTEDEFLALLGIAFWSISRIFTIQVTEQWSRSLHIIHSLAFFDRYRQTIGKEEGAIRIGGLHCL</sequence>
<keyword evidence="3" id="KW-0675">Receptor</keyword>
<dbReference type="InterPro" id="IPR035500">
    <property type="entry name" value="NHR-like_dom_sf"/>
</dbReference>
<evidence type="ECO:0000313" key="5">
    <source>
        <dbReference type="EMBL" id="GMR46485.1"/>
    </source>
</evidence>
<protein>
    <recommendedName>
        <fullName evidence="7">Nuclear receptor</fullName>
    </recommendedName>
</protein>
<keyword evidence="1" id="KW-0805">Transcription regulation</keyword>
<keyword evidence="2" id="KW-0804">Transcription</keyword>
<reference evidence="6" key="1">
    <citation type="submission" date="2022-10" db="EMBL/GenBank/DDBJ databases">
        <title>Genome assembly of Pristionchus species.</title>
        <authorList>
            <person name="Yoshida K."/>
            <person name="Sommer R.J."/>
        </authorList>
    </citation>
    <scope>NUCLEOTIDE SEQUENCE [LARGE SCALE GENOMIC DNA]</scope>
    <source>
        <strain evidence="6">RS5460</strain>
    </source>
</reference>
<dbReference type="Proteomes" id="UP001328107">
    <property type="component" value="Unassembled WGS sequence"/>
</dbReference>
<dbReference type="PANTHER" id="PTHR46011">
    <property type="entry name" value="NUCLEAR HORMONE RECEPTOR FAMILY MEMBER NHR-86-RELATED"/>
    <property type="match status" value="1"/>
</dbReference>
<evidence type="ECO:0000256" key="1">
    <source>
        <dbReference type="ARBA" id="ARBA00023015"/>
    </source>
</evidence>
<evidence type="ECO:0000256" key="3">
    <source>
        <dbReference type="ARBA" id="ARBA00023170"/>
    </source>
</evidence>
<keyword evidence="6" id="KW-1185">Reference proteome</keyword>
<dbReference type="SUPFAM" id="SSF48508">
    <property type="entry name" value="Nuclear receptor ligand-binding domain"/>
    <property type="match status" value="1"/>
</dbReference>
<proteinExistence type="predicted"/>
<feature type="non-terminal residue" evidence="5">
    <location>
        <position position="172"/>
    </location>
</feature>
<accession>A0AAN5HZL0</accession>
<comment type="caution">
    <text evidence="5">The sequence shown here is derived from an EMBL/GenBank/DDBJ whole genome shotgun (WGS) entry which is preliminary data.</text>
</comment>
<organism evidence="5 6">
    <name type="scientific">Pristionchus mayeri</name>
    <dbReference type="NCBI Taxonomy" id="1317129"/>
    <lineage>
        <taxon>Eukaryota</taxon>
        <taxon>Metazoa</taxon>
        <taxon>Ecdysozoa</taxon>
        <taxon>Nematoda</taxon>
        <taxon>Chromadorea</taxon>
        <taxon>Rhabditida</taxon>
        <taxon>Rhabditina</taxon>
        <taxon>Diplogasteromorpha</taxon>
        <taxon>Diplogasteroidea</taxon>
        <taxon>Neodiplogasteridae</taxon>
        <taxon>Pristionchus</taxon>
    </lineage>
</organism>
<feature type="compositionally biased region" description="Basic and acidic residues" evidence="4">
    <location>
        <begin position="1"/>
        <end position="13"/>
    </location>
</feature>
<evidence type="ECO:0008006" key="7">
    <source>
        <dbReference type="Google" id="ProtNLM"/>
    </source>
</evidence>
<dbReference type="PANTHER" id="PTHR46011:SF6">
    <property type="entry name" value="HIGH ZINC ACTIVATED NUCLEAR RECEPTOR PROTEIN"/>
    <property type="match status" value="1"/>
</dbReference>
<evidence type="ECO:0000313" key="6">
    <source>
        <dbReference type="Proteomes" id="UP001328107"/>
    </source>
</evidence>
<feature type="region of interest" description="Disordered" evidence="4">
    <location>
        <begin position="1"/>
        <end position="38"/>
    </location>
</feature>
<dbReference type="GO" id="GO:0005634">
    <property type="term" value="C:nucleus"/>
    <property type="evidence" value="ECO:0007669"/>
    <property type="project" value="TreeGrafter"/>
</dbReference>
<gene>
    <name evidence="5" type="ORF">PMAYCL1PPCAC_16680</name>
</gene>
<dbReference type="EMBL" id="BTRK01000004">
    <property type="protein sequence ID" value="GMR46485.1"/>
    <property type="molecule type" value="Genomic_DNA"/>
</dbReference>
<name>A0AAN5HZL0_9BILA</name>